<comment type="caution">
    <text evidence="1">The sequence shown here is derived from an EMBL/GenBank/DDBJ whole genome shotgun (WGS) entry which is preliminary data.</text>
</comment>
<evidence type="ECO:0000313" key="2">
    <source>
        <dbReference type="Proteomes" id="UP000467840"/>
    </source>
</evidence>
<sequence length="116" mass="13156">MMVLEHFKKAMEEDTMEGLLGEPIHVATQPREMMVLEHFRKAMEEDTMEGLLGEPLVTMEETSTLVPMAGIEETKAMLKDMLDETLNGKMEEMMGWILKSLSKQHEEGSVGQKSLN</sequence>
<evidence type="ECO:0000313" key="1">
    <source>
        <dbReference type="EMBL" id="KAF2294942.1"/>
    </source>
</evidence>
<proteinExistence type="predicted"/>
<dbReference type="Proteomes" id="UP000467840">
    <property type="component" value="Chromosome 7"/>
</dbReference>
<organism evidence="1 2">
    <name type="scientific">Hevea brasiliensis</name>
    <name type="common">Para rubber tree</name>
    <name type="synonym">Siphonia brasiliensis</name>
    <dbReference type="NCBI Taxonomy" id="3981"/>
    <lineage>
        <taxon>Eukaryota</taxon>
        <taxon>Viridiplantae</taxon>
        <taxon>Streptophyta</taxon>
        <taxon>Embryophyta</taxon>
        <taxon>Tracheophyta</taxon>
        <taxon>Spermatophyta</taxon>
        <taxon>Magnoliopsida</taxon>
        <taxon>eudicotyledons</taxon>
        <taxon>Gunneridae</taxon>
        <taxon>Pentapetalae</taxon>
        <taxon>rosids</taxon>
        <taxon>fabids</taxon>
        <taxon>Malpighiales</taxon>
        <taxon>Euphorbiaceae</taxon>
        <taxon>Crotonoideae</taxon>
        <taxon>Micrandreae</taxon>
        <taxon>Hevea</taxon>
    </lineage>
</organism>
<dbReference type="EMBL" id="JAAGAX010000013">
    <property type="protein sequence ID" value="KAF2294942.1"/>
    <property type="molecule type" value="Genomic_DNA"/>
</dbReference>
<name>A0A6A6L0R2_HEVBR</name>
<keyword evidence="2" id="KW-1185">Reference proteome</keyword>
<reference evidence="1 2" key="1">
    <citation type="journal article" date="2020" name="Mol. Plant">
        <title>The Chromosome-Based Rubber Tree Genome Provides New Insights into Spurge Genome Evolution and Rubber Biosynthesis.</title>
        <authorList>
            <person name="Liu J."/>
            <person name="Shi C."/>
            <person name="Shi C.C."/>
            <person name="Li W."/>
            <person name="Zhang Q.J."/>
            <person name="Zhang Y."/>
            <person name="Li K."/>
            <person name="Lu H.F."/>
            <person name="Shi C."/>
            <person name="Zhu S.T."/>
            <person name="Xiao Z.Y."/>
            <person name="Nan H."/>
            <person name="Yue Y."/>
            <person name="Zhu X.G."/>
            <person name="Wu Y."/>
            <person name="Hong X.N."/>
            <person name="Fan G.Y."/>
            <person name="Tong Y."/>
            <person name="Zhang D."/>
            <person name="Mao C.L."/>
            <person name="Liu Y.L."/>
            <person name="Hao S.J."/>
            <person name="Liu W.Q."/>
            <person name="Lv M.Q."/>
            <person name="Zhang H.B."/>
            <person name="Liu Y."/>
            <person name="Hu-Tang G.R."/>
            <person name="Wang J.P."/>
            <person name="Wang J.H."/>
            <person name="Sun Y.H."/>
            <person name="Ni S.B."/>
            <person name="Chen W.B."/>
            <person name="Zhang X.C."/>
            <person name="Jiao Y.N."/>
            <person name="Eichler E.E."/>
            <person name="Li G.H."/>
            <person name="Liu X."/>
            <person name="Gao L.Z."/>
        </authorList>
    </citation>
    <scope>NUCLEOTIDE SEQUENCE [LARGE SCALE GENOMIC DNA]</scope>
    <source>
        <strain evidence="2">cv. GT1</strain>
        <tissue evidence="1">Leaf</tissue>
    </source>
</reference>
<protein>
    <submittedName>
        <fullName evidence="1">Uncharacterized protein</fullName>
    </submittedName>
</protein>
<dbReference type="AlphaFoldDB" id="A0A6A6L0R2"/>
<accession>A0A6A6L0R2</accession>
<gene>
    <name evidence="1" type="ORF">GH714_029454</name>
</gene>